<feature type="region of interest" description="Disordered" evidence="1">
    <location>
        <begin position="139"/>
        <end position="162"/>
    </location>
</feature>
<sequence>MSDDEPRVFSIAEKLDRLFTQIHARDQAEYTYTAVAEAIREQQGISISHTYIWQLRTGRRDNPTIQHLTALATFFGVPVAYFLDDVESRRIDGQLELLGTLRDAKVTEIALRAADISPSTRETVAEIIRKLWELENPASARDRRGARSFDGGRRRESGAEPA</sequence>
<dbReference type="SUPFAM" id="SSF47413">
    <property type="entry name" value="lambda repressor-like DNA-binding domains"/>
    <property type="match status" value="1"/>
</dbReference>
<dbReference type="PROSITE" id="PS50943">
    <property type="entry name" value="HTH_CROC1"/>
    <property type="match status" value="1"/>
</dbReference>
<dbReference type="Proteomes" id="UP000722989">
    <property type="component" value="Unassembled WGS sequence"/>
</dbReference>
<accession>A0ABX0XX87</accession>
<dbReference type="EMBL" id="JAATVY010000007">
    <property type="protein sequence ID" value="NJC70651.1"/>
    <property type="molecule type" value="Genomic_DNA"/>
</dbReference>
<protein>
    <submittedName>
        <fullName evidence="3">Helix-turn-helix transcriptional regulator</fullName>
    </submittedName>
</protein>
<evidence type="ECO:0000313" key="3">
    <source>
        <dbReference type="EMBL" id="NJC70651.1"/>
    </source>
</evidence>
<keyword evidence="4" id="KW-1185">Reference proteome</keyword>
<name>A0ABX0XX87_9ACTN</name>
<reference evidence="3 4" key="1">
    <citation type="submission" date="2020-03" db="EMBL/GenBank/DDBJ databases">
        <title>WGS of the type strain of Planosporangium spp.</title>
        <authorList>
            <person name="Thawai C."/>
        </authorList>
    </citation>
    <scope>NUCLEOTIDE SEQUENCE [LARGE SCALE GENOMIC DNA]</scope>
    <source>
        <strain evidence="3 4">TBRC 5610</strain>
    </source>
</reference>
<evidence type="ECO:0000259" key="2">
    <source>
        <dbReference type="PROSITE" id="PS50943"/>
    </source>
</evidence>
<feature type="domain" description="HTH cro/C1-type" evidence="2">
    <location>
        <begin position="45"/>
        <end position="82"/>
    </location>
</feature>
<proteinExistence type="predicted"/>
<dbReference type="CDD" id="cd00093">
    <property type="entry name" value="HTH_XRE"/>
    <property type="match status" value="1"/>
</dbReference>
<organism evidence="3 4">
    <name type="scientific">Planosporangium thailandense</name>
    <dbReference type="NCBI Taxonomy" id="765197"/>
    <lineage>
        <taxon>Bacteria</taxon>
        <taxon>Bacillati</taxon>
        <taxon>Actinomycetota</taxon>
        <taxon>Actinomycetes</taxon>
        <taxon>Micromonosporales</taxon>
        <taxon>Micromonosporaceae</taxon>
        <taxon>Planosporangium</taxon>
    </lineage>
</organism>
<feature type="compositionally biased region" description="Basic and acidic residues" evidence="1">
    <location>
        <begin position="140"/>
        <end position="162"/>
    </location>
</feature>
<evidence type="ECO:0000256" key="1">
    <source>
        <dbReference type="SAM" id="MobiDB-lite"/>
    </source>
</evidence>
<dbReference type="InterPro" id="IPR010982">
    <property type="entry name" value="Lambda_DNA-bd_dom_sf"/>
</dbReference>
<dbReference type="InterPro" id="IPR001387">
    <property type="entry name" value="Cro/C1-type_HTH"/>
</dbReference>
<comment type="caution">
    <text evidence="3">The sequence shown here is derived from an EMBL/GenBank/DDBJ whole genome shotgun (WGS) entry which is preliminary data.</text>
</comment>
<dbReference type="Gene3D" id="1.10.260.40">
    <property type="entry name" value="lambda repressor-like DNA-binding domains"/>
    <property type="match status" value="1"/>
</dbReference>
<dbReference type="RefSeq" id="WP_167925551.1">
    <property type="nucleotide sequence ID" value="NZ_JAATVY010000007.1"/>
</dbReference>
<evidence type="ECO:0000313" key="4">
    <source>
        <dbReference type="Proteomes" id="UP000722989"/>
    </source>
</evidence>
<gene>
    <name evidence="3" type="ORF">HC031_13145</name>
</gene>